<dbReference type="InterPro" id="IPR052519">
    <property type="entry name" value="Euk-type_GlcNAc_Kinase"/>
</dbReference>
<organism evidence="2 3">
    <name type="scientific">Marinicrinis lubricantis</name>
    <dbReference type="NCBI Taxonomy" id="2086470"/>
    <lineage>
        <taxon>Bacteria</taxon>
        <taxon>Bacillati</taxon>
        <taxon>Bacillota</taxon>
        <taxon>Bacilli</taxon>
        <taxon>Bacillales</taxon>
        <taxon>Paenibacillaceae</taxon>
    </lineage>
</organism>
<dbReference type="InterPro" id="IPR002731">
    <property type="entry name" value="ATPase_BadF"/>
</dbReference>
<dbReference type="Proteomes" id="UP001596250">
    <property type="component" value="Unassembled WGS sequence"/>
</dbReference>
<sequence length="328" mass="35359">MAQKKIVIGMDGGGSQTRAAAADLEGNIIAYVEAGGANPHHNQEAKQNIRQAIKDCIAQARCHEQDVAALAAGLAGIDQESDYTWAQDFIRLPGLSGEKMAVSDARAAQIGALNGEPGIIAISGTGSVVYGVNEAGKELRNYDFHQYAASAARHLSYEAVFRVIAGAYTQKELPLVEQILAFWKVQNVSELAQLGAKGFLEERTERNRQFGAMAPIITAAAEEGYPLARSVCDVAAEAAAVAIKLVGSNFRSERIAVSFIGSVLRTPYMYGAVQRFLEEGEQQVQVYEIKEPAFTPVIGALFLAYEQLQMEVTDAMKARLATNPLSKY</sequence>
<gene>
    <name evidence="2" type="ORF">ACFPXP_08770</name>
</gene>
<evidence type="ECO:0000313" key="3">
    <source>
        <dbReference type="Proteomes" id="UP001596250"/>
    </source>
</evidence>
<dbReference type="Pfam" id="PF01869">
    <property type="entry name" value="BcrAD_BadFG"/>
    <property type="match status" value="1"/>
</dbReference>
<feature type="domain" description="ATPase BadF/BadG/BcrA/BcrD type" evidence="1">
    <location>
        <begin position="8"/>
        <end position="142"/>
    </location>
</feature>
<accession>A0ABW1IP19</accession>
<evidence type="ECO:0000313" key="2">
    <source>
        <dbReference type="EMBL" id="MFC5986519.1"/>
    </source>
</evidence>
<keyword evidence="3" id="KW-1185">Reference proteome</keyword>
<evidence type="ECO:0000259" key="1">
    <source>
        <dbReference type="Pfam" id="PF01869"/>
    </source>
</evidence>
<dbReference type="SUPFAM" id="SSF53067">
    <property type="entry name" value="Actin-like ATPase domain"/>
    <property type="match status" value="1"/>
</dbReference>
<dbReference type="PANTHER" id="PTHR43190:SF3">
    <property type="entry name" value="N-ACETYL-D-GLUCOSAMINE KINASE"/>
    <property type="match status" value="1"/>
</dbReference>
<proteinExistence type="predicted"/>
<dbReference type="InterPro" id="IPR043129">
    <property type="entry name" value="ATPase_NBD"/>
</dbReference>
<name>A0ABW1IP19_9BACL</name>
<dbReference type="RefSeq" id="WP_379893847.1">
    <property type="nucleotide sequence ID" value="NZ_CBCSCT010000100.1"/>
</dbReference>
<reference evidence="3" key="1">
    <citation type="journal article" date="2019" name="Int. J. Syst. Evol. Microbiol.">
        <title>The Global Catalogue of Microorganisms (GCM) 10K type strain sequencing project: providing services to taxonomists for standard genome sequencing and annotation.</title>
        <authorList>
            <consortium name="The Broad Institute Genomics Platform"/>
            <consortium name="The Broad Institute Genome Sequencing Center for Infectious Disease"/>
            <person name="Wu L."/>
            <person name="Ma J."/>
        </authorList>
    </citation>
    <scope>NUCLEOTIDE SEQUENCE [LARGE SCALE GENOMIC DNA]</scope>
    <source>
        <strain evidence="3">CCM 8749</strain>
    </source>
</reference>
<dbReference type="Gene3D" id="3.30.420.40">
    <property type="match status" value="2"/>
</dbReference>
<protein>
    <submittedName>
        <fullName evidence="2">BadF/BadG/BcrA/BcrD ATPase family protein</fullName>
    </submittedName>
</protein>
<dbReference type="PANTHER" id="PTHR43190">
    <property type="entry name" value="N-ACETYL-D-GLUCOSAMINE KINASE"/>
    <property type="match status" value="1"/>
</dbReference>
<dbReference type="EMBL" id="JBHSQV010000111">
    <property type="protein sequence ID" value="MFC5986519.1"/>
    <property type="molecule type" value="Genomic_DNA"/>
</dbReference>
<comment type="caution">
    <text evidence="2">The sequence shown here is derived from an EMBL/GenBank/DDBJ whole genome shotgun (WGS) entry which is preliminary data.</text>
</comment>